<dbReference type="OrthoDB" id="3257981at2759"/>
<dbReference type="CDD" id="cd11577">
    <property type="entry name" value="GH71"/>
    <property type="match status" value="1"/>
</dbReference>
<comment type="caution">
    <text evidence="2">The sequence shown here is derived from an EMBL/GenBank/DDBJ whole genome shotgun (WGS) entry which is preliminary data.</text>
</comment>
<accession>A0A8H5LTC2</accession>
<proteinExistence type="predicted"/>
<evidence type="ECO:0000256" key="1">
    <source>
        <dbReference type="SAM" id="MobiDB-lite"/>
    </source>
</evidence>
<dbReference type="AlphaFoldDB" id="A0A8H5LTC2"/>
<dbReference type="Proteomes" id="UP000559256">
    <property type="component" value="Unassembled WGS sequence"/>
</dbReference>
<reference evidence="2 3" key="1">
    <citation type="journal article" date="2020" name="ISME J.">
        <title>Uncovering the hidden diversity of litter-decomposition mechanisms in mushroom-forming fungi.</title>
        <authorList>
            <person name="Floudas D."/>
            <person name="Bentzer J."/>
            <person name="Ahren D."/>
            <person name="Johansson T."/>
            <person name="Persson P."/>
            <person name="Tunlid A."/>
        </authorList>
    </citation>
    <scope>NUCLEOTIDE SEQUENCE [LARGE SCALE GENOMIC DNA]</scope>
    <source>
        <strain evidence="2 3">CBS 291.85</strain>
    </source>
</reference>
<sequence>MFLFLFLLFTLSYALPVPSTTELISSNPKYVVAHHMVGNTFPYTIQDWSDDITLASKHNIDGFALNIGSDPWQPDRVADAYQAALQSGLDFKLFLSLDMSSLPCASPTDAQALRSLVLKFAGHPNQLRYSKTSPDPLPLVSTFSGEACTFGQDSPLNGWSSQFTQHDELKGKITFVPSFFMDPNSFNGFVDGGVMDGDFNWNGAWPVELTTASQGSSDTSLSCDEYYSPFIYLPRRVPWRVSNDNAPPNSNVASKQTTDANQQTQTKTIASTISSALSKFIGSTDGDLLHVKGWVRLVPHLLPRGGSRPLPLESESTSWFSFPFKKRQDEGQGNGKIYMASVSPWFFTHFGADTFNKNFLYTADQHLYAKRWEALVNSSFPTNSNSPSKPLNIDIIQIISWNDYGESHYIGPIKGAQPTGSEAWTGGMGHAAWLPLTSYYTSAFKNGGQYPDISKDEEKLVMWSRTHSAQAQVGDPVGEVTGKELVEDTVWTITLLAEPANVTFEVYAYYTFV</sequence>
<dbReference type="EMBL" id="JAACJM010000013">
    <property type="protein sequence ID" value="KAF5369290.1"/>
    <property type="molecule type" value="Genomic_DNA"/>
</dbReference>
<organism evidence="2 3">
    <name type="scientific">Tetrapyrgos nigripes</name>
    <dbReference type="NCBI Taxonomy" id="182062"/>
    <lineage>
        <taxon>Eukaryota</taxon>
        <taxon>Fungi</taxon>
        <taxon>Dikarya</taxon>
        <taxon>Basidiomycota</taxon>
        <taxon>Agaricomycotina</taxon>
        <taxon>Agaricomycetes</taxon>
        <taxon>Agaricomycetidae</taxon>
        <taxon>Agaricales</taxon>
        <taxon>Marasmiineae</taxon>
        <taxon>Marasmiaceae</taxon>
        <taxon>Tetrapyrgos</taxon>
    </lineage>
</organism>
<dbReference type="InterPro" id="IPR005197">
    <property type="entry name" value="Glyco_hydro_71"/>
</dbReference>
<evidence type="ECO:0000313" key="2">
    <source>
        <dbReference type="EMBL" id="KAF5369290.1"/>
    </source>
</evidence>
<feature type="region of interest" description="Disordered" evidence="1">
    <location>
        <begin position="243"/>
        <end position="265"/>
    </location>
</feature>
<gene>
    <name evidence="2" type="ORF">D9758_002709</name>
</gene>
<evidence type="ECO:0008006" key="4">
    <source>
        <dbReference type="Google" id="ProtNLM"/>
    </source>
</evidence>
<dbReference type="GO" id="GO:0051118">
    <property type="term" value="F:glucan endo-1,3-alpha-glucosidase activity"/>
    <property type="evidence" value="ECO:0007669"/>
    <property type="project" value="InterPro"/>
</dbReference>
<keyword evidence="3" id="KW-1185">Reference proteome</keyword>
<dbReference type="Pfam" id="PF03659">
    <property type="entry name" value="Glyco_hydro_71"/>
    <property type="match status" value="2"/>
</dbReference>
<evidence type="ECO:0000313" key="3">
    <source>
        <dbReference type="Proteomes" id="UP000559256"/>
    </source>
</evidence>
<protein>
    <recommendedName>
        <fullName evidence="4">Glycoside hydrolase family 71 protein</fullName>
    </recommendedName>
</protein>
<dbReference type="Gene3D" id="3.20.20.80">
    <property type="entry name" value="Glycosidases"/>
    <property type="match status" value="2"/>
</dbReference>
<name>A0A8H5LTC2_9AGAR</name>